<sequence length="42" mass="4908">MKASEWAQAKEMKLDYDPKSGKVTWARKRDGLKNPRTPKQMT</sequence>
<proteinExistence type="predicted"/>
<protein>
    <submittedName>
        <fullName evidence="1">Uncharacterized protein</fullName>
    </submittedName>
</protein>
<organism evidence="1 2">
    <name type="scientific">Corchorus olitorius</name>
    <dbReference type="NCBI Taxonomy" id="93759"/>
    <lineage>
        <taxon>Eukaryota</taxon>
        <taxon>Viridiplantae</taxon>
        <taxon>Streptophyta</taxon>
        <taxon>Embryophyta</taxon>
        <taxon>Tracheophyta</taxon>
        <taxon>Spermatophyta</taxon>
        <taxon>Magnoliopsida</taxon>
        <taxon>eudicotyledons</taxon>
        <taxon>Gunneridae</taxon>
        <taxon>Pentapetalae</taxon>
        <taxon>rosids</taxon>
        <taxon>malvids</taxon>
        <taxon>Malvales</taxon>
        <taxon>Malvaceae</taxon>
        <taxon>Grewioideae</taxon>
        <taxon>Apeibeae</taxon>
        <taxon>Corchorus</taxon>
    </lineage>
</organism>
<dbReference type="EMBL" id="AWUE01007954">
    <property type="protein sequence ID" value="OMP12678.1"/>
    <property type="molecule type" value="Genomic_DNA"/>
</dbReference>
<dbReference type="Proteomes" id="UP000187203">
    <property type="component" value="Unassembled WGS sequence"/>
</dbReference>
<comment type="caution">
    <text evidence="1">The sequence shown here is derived from an EMBL/GenBank/DDBJ whole genome shotgun (WGS) entry which is preliminary data.</text>
</comment>
<evidence type="ECO:0000313" key="2">
    <source>
        <dbReference type="Proteomes" id="UP000187203"/>
    </source>
</evidence>
<accession>A0A1R3L085</accession>
<keyword evidence="2" id="KW-1185">Reference proteome</keyword>
<name>A0A1R3L085_9ROSI</name>
<gene>
    <name evidence="1" type="ORF">COLO4_02887</name>
</gene>
<reference evidence="2" key="1">
    <citation type="submission" date="2013-09" db="EMBL/GenBank/DDBJ databases">
        <title>Corchorus olitorius genome sequencing.</title>
        <authorList>
            <person name="Alam M."/>
            <person name="Haque M.S."/>
            <person name="Islam M.S."/>
            <person name="Emdad E.M."/>
            <person name="Islam M.M."/>
            <person name="Ahmed B."/>
            <person name="Halim A."/>
            <person name="Hossen Q.M.M."/>
            <person name="Hossain M.Z."/>
            <person name="Ahmed R."/>
            <person name="Khan M.M."/>
            <person name="Islam R."/>
            <person name="Rashid M.M."/>
            <person name="Khan S.A."/>
            <person name="Rahman M.S."/>
            <person name="Alam M."/>
            <person name="Yahiya A.S."/>
            <person name="Khan M.S."/>
            <person name="Azam M.S."/>
            <person name="Haque T."/>
            <person name="Lashkar M.Z.H."/>
            <person name="Akhand A.I."/>
            <person name="Morshed G."/>
            <person name="Roy S."/>
            <person name="Uddin K.S."/>
            <person name="Rabeya T."/>
            <person name="Hossain A.S."/>
            <person name="Chowdhury A."/>
            <person name="Snigdha A.R."/>
            <person name="Mortoza M.S."/>
            <person name="Matin S.A."/>
            <person name="Hoque S.M.E."/>
            <person name="Islam M.K."/>
            <person name="Roy D.K."/>
            <person name="Haider R."/>
            <person name="Moosa M.M."/>
            <person name="Elias S.M."/>
            <person name="Hasan A.M."/>
            <person name="Jahan S."/>
            <person name="Shafiuddin M."/>
            <person name="Mahmood N."/>
            <person name="Shommy N.S."/>
        </authorList>
    </citation>
    <scope>NUCLEOTIDE SEQUENCE [LARGE SCALE GENOMIC DNA]</scope>
    <source>
        <strain evidence="2">cv. O-4</strain>
    </source>
</reference>
<dbReference type="AlphaFoldDB" id="A0A1R3L085"/>
<evidence type="ECO:0000313" key="1">
    <source>
        <dbReference type="EMBL" id="OMP12678.1"/>
    </source>
</evidence>